<reference evidence="1 2" key="1">
    <citation type="submission" date="2016-10" db="EMBL/GenBank/DDBJ databases">
        <authorList>
            <person name="de Groot N.N."/>
        </authorList>
    </citation>
    <scope>NUCLEOTIDE SEQUENCE [LARGE SCALE GENOMIC DNA]</scope>
    <source>
        <strain evidence="1 2">DSM 17794</strain>
    </source>
</reference>
<dbReference type="Gene3D" id="3.40.50.1240">
    <property type="entry name" value="Phosphoglycerate mutase-like"/>
    <property type="match status" value="1"/>
</dbReference>
<dbReference type="STRING" id="287099.SAMN05660413_03245"/>
<sequence length="176" mass="20330">MEIYLIRHTTPKIEKGICYGQSDIPLAPSFELEAQKIIQENTFLDSDCLVYSSPLQRCRLLAQKLFPRAKIVYDNRLKELDFGVWELQAWNEINPSELQVWMDDFVKIRCPKGESYTDLNHRVIDFKQSLKINTPTKIAIITHAGVIRAFLAQHNNIALKDSFQYKVPYGVVTVIS</sequence>
<dbReference type="GO" id="GO:0005737">
    <property type="term" value="C:cytoplasm"/>
    <property type="evidence" value="ECO:0007669"/>
    <property type="project" value="TreeGrafter"/>
</dbReference>
<accession>A0A1I5DA88</accession>
<dbReference type="RefSeq" id="WP_093411513.1">
    <property type="nucleotide sequence ID" value="NZ_FOVL01000032.1"/>
</dbReference>
<organism evidence="1 2">
    <name type="scientific">Salegentibacter flavus</name>
    <dbReference type="NCBI Taxonomy" id="287099"/>
    <lineage>
        <taxon>Bacteria</taxon>
        <taxon>Pseudomonadati</taxon>
        <taxon>Bacteroidota</taxon>
        <taxon>Flavobacteriia</taxon>
        <taxon>Flavobacteriales</taxon>
        <taxon>Flavobacteriaceae</taxon>
        <taxon>Salegentibacter</taxon>
    </lineage>
</organism>
<dbReference type="AlphaFoldDB" id="A0A1I5DA88"/>
<evidence type="ECO:0000313" key="1">
    <source>
        <dbReference type="EMBL" id="SFN96169.1"/>
    </source>
</evidence>
<keyword evidence="2" id="KW-1185">Reference proteome</keyword>
<dbReference type="Proteomes" id="UP000199153">
    <property type="component" value="Unassembled WGS sequence"/>
</dbReference>
<protein>
    <submittedName>
        <fullName evidence="1">Alpha-ribazole phosphatase</fullName>
    </submittedName>
</protein>
<dbReference type="SMART" id="SM00855">
    <property type="entry name" value="PGAM"/>
    <property type="match status" value="1"/>
</dbReference>
<dbReference type="SUPFAM" id="SSF53254">
    <property type="entry name" value="Phosphoglycerate mutase-like"/>
    <property type="match status" value="1"/>
</dbReference>
<dbReference type="GO" id="GO:0016791">
    <property type="term" value="F:phosphatase activity"/>
    <property type="evidence" value="ECO:0007669"/>
    <property type="project" value="TreeGrafter"/>
</dbReference>
<proteinExistence type="predicted"/>
<gene>
    <name evidence="1" type="ORF">SAMN05660413_03245</name>
</gene>
<dbReference type="OrthoDB" id="9782128at2"/>
<dbReference type="InterPro" id="IPR029033">
    <property type="entry name" value="His_PPase_superfam"/>
</dbReference>
<dbReference type="PANTHER" id="PTHR48100:SF59">
    <property type="entry name" value="ADENOSYLCOBALAMIN_ALPHA-RIBAZOLE PHOSPHATASE"/>
    <property type="match status" value="1"/>
</dbReference>
<dbReference type="PANTHER" id="PTHR48100">
    <property type="entry name" value="BROAD-SPECIFICITY PHOSPHATASE YOR283W-RELATED"/>
    <property type="match status" value="1"/>
</dbReference>
<dbReference type="Pfam" id="PF00300">
    <property type="entry name" value="His_Phos_1"/>
    <property type="match status" value="1"/>
</dbReference>
<dbReference type="EMBL" id="FOVL01000032">
    <property type="protein sequence ID" value="SFN96169.1"/>
    <property type="molecule type" value="Genomic_DNA"/>
</dbReference>
<dbReference type="CDD" id="cd07067">
    <property type="entry name" value="HP_PGM_like"/>
    <property type="match status" value="1"/>
</dbReference>
<dbReference type="InterPro" id="IPR013078">
    <property type="entry name" value="His_Pase_superF_clade-1"/>
</dbReference>
<dbReference type="InterPro" id="IPR050275">
    <property type="entry name" value="PGM_Phosphatase"/>
</dbReference>
<evidence type="ECO:0000313" key="2">
    <source>
        <dbReference type="Proteomes" id="UP000199153"/>
    </source>
</evidence>
<name>A0A1I5DA88_9FLAO</name>